<organism evidence="1 2">
    <name type="scientific">Pseudobacteroides cellulosolvens ATCC 35603 = DSM 2933</name>
    <dbReference type="NCBI Taxonomy" id="398512"/>
    <lineage>
        <taxon>Bacteria</taxon>
        <taxon>Bacillati</taxon>
        <taxon>Bacillota</taxon>
        <taxon>Clostridia</taxon>
        <taxon>Eubacteriales</taxon>
        <taxon>Oscillospiraceae</taxon>
        <taxon>Pseudobacteroides</taxon>
    </lineage>
</organism>
<reference evidence="2" key="1">
    <citation type="submission" date="2015-07" db="EMBL/GenBank/DDBJ databases">
        <title>Near-Complete Genome Sequence of the Cellulolytic Bacterium Bacteroides (Pseudobacteroides) cellulosolvens ATCC 35603.</title>
        <authorList>
            <person name="Dassa B."/>
            <person name="Utturkar S.M."/>
            <person name="Klingeman D.M."/>
            <person name="Hurt R.A."/>
            <person name="Keller M."/>
            <person name="Xu J."/>
            <person name="Reddy Y.H.K."/>
            <person name="Borovok I."/>
            <person name="Grinberg I.R."/>
            <person name="Lamed R."/>
            <person name="Zhivin O."/>
            <person name="Bayer E.A."/>
            <person name="Brown S.D."/>
        </authorList>
    </citation>
    <scope>NUCLEOTIDE SEQUENCE [LARGE SCALE GENOMIC DNA]</scope>
    <source>
        <strain evidence="2">DSM 2933</strain>
    </source>
</reference>
<sequence>MVYITPQFLRTTIKVDKIPRDFVNVQEVQKTLFPFFVKNEGPIFIKEVSSRKSILIYIM</sequence>
<evidence type="ECO:0000313" key="1">
    <source>
        <dbReference type="EMBL" id="KNY29580.1"/>
    </source>
</evidence>
<gene>
    <name evidence="1" type="ORF">Bccel_4854</name>
</gene>
<name>A0A0L6JVA2_9FIRM</name>
<proteinExistence type="predicted"/>
<protein>
    <submittedName>
        <fullName evidence="1">Uncharacterized protein</fullName>
    </submittedName>
</protein>
<dbReference type="Proteomes" id="UP000036923">
    <property type="component" value="Unassembled WGS sequence"/>
</dbReference>
<dbReference type="EMBL" id="LGTC01000001">
    <property type="protein sequence ID" value="KNY29580.1"/>
    <property type="molecule type" value="Genomic_DNA"/>
</dbReference>
<evidence type="ECO:0000313" key="2">
    <source>
        <dbReference type="Proteomes" id="UP000036923"/>
    </source>
</evidence>
<comment type="caution">
    <text evidence="1">The sequence shown here is derived from an EMBL/GenBank/DDBJ whole genome shotgun (WGS) entry which is preliminary data.</text>
</comment>
<dbReference type="AlphaFoldDB" id="A0A0L6JVA2"/>
<keyword evidence="2" id="KW-1185">Reference proteome</keyword>
<accession>A0A0L6JVA2</accession>
<dbReference type="STRING" id="398512.Bccel_4854"/>